<organism evidence="3 4">
    <name type="scientific">Striga asiatica</name>
    <name type="common">Asiatic witchweed</name>
    <name type="synonym">Buchnera asiatica</name>
    <dbReference type="NCBI Taxonomy" id="4170"/>
    <lineage>
        <taxon>Eukaryota</taxon>
        <taxon>Viridiplantae</taxon>
        <taxon>Streptophyta</taxon>
        <taxon>Embryophyta</taxon>
        <taxon>Tracheophyta</taxon>
        <taxon>Spermatophyta</taxon>
        <taxon>Magnoliopsida</taxon>
        <taxon>eudicotyledons</taxon>
        <taxon>Gunneridae</taxon>
        <taxon>Pentapetalae</taxon>
        <taxon>asterids</taxon>
        <taxon>lamiids</taxon>
        <taxon>Lamiales</taxon>
        <taxon>Orobanchaceae</taxon>
        <taxon>Buchnereae</taxon>
        <taxon>Striga</taxon>
    </lineage>
</organism>
<feature type="compositionally biased region" description="Basic residues" evidence="1">
    <location>
        <begin position="1"/>
        <end position="17"/>
    </location>
</feature>
<proteinExistence type="predicted"/>
<evidence type="ECO:0000313" key="3">
    <source>
        <dbReference type="EMBL" id="GER56992.1"/>
    </source>
</evidence>
<comment type="caution">
    <text evidence="3">The sequence shown here is derived from an EMBL/GenBank/DDBJ whole genome shotgun (WGS) entry which is preliminary data.</text>
</comment>
<evidence type="ECO:0000256" key="2">
    <source>
        <dbReference type="SAM" id="Phobius"/>
    </source>
</evidence>
<keyword evidence="3" id="KW-0378">Hydrolase</keyword>
<reference evidence="4" key="1">
    <citation type="journal article" date="2019" name="Curr. Biol.">
        <title>Genome Sequence of Striga asiatica Provides Insight into the Evolution of Plant Parasitism.</title>
        <authorList>
            <person name="Yoshida S."/>
            <person name="Kim S."/>
            <person name="Wafula E.K."/>
            <person name="Tanskanen J."/>
            <person name="Kim Y.M."/>
            <person name="Honaas L."/>
            <person name="Yang Z."/>
            <person name="Spallek T."/>
            <person name="Conn C.E."/>
            <person name="Ichihashi Y."/>
            <person name="Cheong K."/>
            <person name="Cui S."/>
            <person name="Der J.P."/>
            <person name="Gundlach H."/>
            <person name="Jiao Y."/>
            <person name="Hori C."/>
            <person name="Ishida J.K."/>
            <person name="Kasahara H."/>
            <person name="Kiba T."/>
            <person name="Kim M.S."/>
            <person name="Koo N."/>
            <person name="Laohavisit A."/>
            <person name="Lee Y.H."/>
            <person name="Lumba S."/>
            <person name="McCourt P."/>
            <person name="Mortimer J.C."/>
            <person name="Mutuku J.M."/>
            <person name="Nomura T."/>
            <person name="Sasaki-Sekimoto Y."/>
            <person name="Seto Y."/>
            <person name="Wang Y."/>
            <person name="Wakatake T."/>
            <person name="Sakakibara H."/>
            <person name="Demura T."/>
            <person name="Yamaguchi S."/>
            <person name="Yoneyama K."/>
            <person name="Manabe R.I."/>
            <person name="Nelson D.C."/>
            <person name="Schulman A.H."/>
            <person name="Timko M.P."/>
            <person name="dePamphilis C.W."/>
            <person name="Choi D."/>
            <person name="Shirasu K."/>
        </authorList>
    </citation>
    <scope>NUCLEOTIDE SEQUENCE [LARGE SCALE GENOMIC DNA]</scope>
    <source>
        <strain evidence="4">cv. UVA1</strain>
    </source>
</reference>
<keyword evidence="4" id="KW-1185">Reference proteome</keyword>
<dbReference type="Proteomes" id="UP000325081">
    <property type="component" value="Unassembled WGS sequence"/>
</dbReference>
<name>A0A5A7RIH1_STRAF</name>
<protein>
    <submittedName>
        <fullName evidence="3">Alpha/beta-Hydrolases superfamily protein</fullName>
    </submittedName>
</protein>
<gene>
    <name evidence="3" type="ORF">STAS_34756</name>
</gene>
<feature type="region of interest" description="Disordered" evidence="1">
    <location>
        <begin position="1"/>
        <end position="29"/>
    </location>
</feature>
<feature type="transmembrane region" description="Helical" evidence="2">
    <location>
        <begin position="55"/>
        <end position="78"/>
    </location>
</feature>
<dbReference type="GO" id="GO:0016787">
    <property type="term" value="F:hydrolase activity"/>
    <property type="evidence" value="ECO:0007669"/>
    <property type="project" value="UniProtKB-KW"/>
</dbReference>
<evidence type="ECO:0000313" key="4">
    <source>
        <dbReference type="Proteomes" id="UP000325081"/>
    </source>
</evidence>
<keyword evidence="2" id="KW-0472">Membrane</keyword>
<keyword evidence="2" id="KW-0812">Transmembrane</keyword>
<dbReference type="AlphaFoldDB" id="A0A5A7RIH1"/>
<evidence type="ECO:0000256" key="1">
    <source>
        <dbReference type="SAM" id="MobiDB-lite"/>
    </source>
</evidence>
<keyword evidence="2" id="KW-1133">Transmembrane helix</keyword>
<feature type="compositionally biased region" description="Polar residues" evidence="1">
    <location>
        <begin position="18"/>
        <end position="29"/>
    </location>
</feature>
<accession>A0A5A7RIH1</accession>
<dbReference type="EMBL" id="BKCP01012959">
    <property type="protein sequence ID" value="GER56992.1"/>
    <property type="molecule type" value="Genomic_DNA"/>
</dbReference>
<sequence length="142" mass="15610">MLKRKTRPSVASHKRTKGNSLRTKGNSLRSSHLPSLHNLVKEIIQLPRYPLCPTLTLLFISIPISLSYPISVLLIVIFSSSNANFAAQSSKRTTPGSSPRQATTVTILSCRLALEATKLEPINGLTISSWLFSRQKLVSGQK</sequence>